<evidence type="ECO:0000259" key="7">
    <source>
        <dbReference type="Pfam" id="PF01902"/>
    </source>
</evidence>
<reference evidence="8 11" key="2">
    <citation type="submission" date="2024-02" db="EMBL/GenBank/DDBJ databases">
        <title>De novo assembly and annotation of 12 fungi associated with fruit tree decline syndrome in Ontario, Canada.</title>
        <authorList>
            <person name="Sulman M."/>
            <person name="Ellouze W."/>
            <person name="Ilyukhin E."/>
        </authorList>
    </citation>
    <scope>NUCLEOTIDE SEQUENCE [LARGE SCALE GENOMIC DNA]</scope>
    <source>
        <strain evidence="8 11">FDS-637</strain>
    </source>
</reference>
<dbReference type="EC" id="6.3.1.14" evidence="1"/>
<evidence type="ECO:0000256" key="3">
    <source>
        <dbReference type="ARBA" id="ARBA00029814"/>
    </source>
</evidence>
<dbReference type="NCBIfam" id="TIGR00290">
    <property type="entry name" value="MJ0570_dom"/>
    <property type="match status" value="1"/>
</dbReference>
<dbReference type="OrthoDB" id="686384at2759"/>
<accession>A0A1S8B9P4</accession>
<dbReference type="AlphaFoldDB" id="A0A1S8B9P4"/>
<evidence type="ECO:0000313" key="11">
    <source>
        <dbReference type="Proteomes" id="UP001430584"/>
    </source>
</evidence>
<dbReference type="GO" id="GO:0017183">
    <property type="term" value="P:protein histidyl modification to diphthamide"/>
    <property type="evidence" value="ECO:0007669"/>
    <property type="project" value="TreeGrafter"/>
</dbReference>
<dbReference type="InterPro" id="IPR014729">
    <property type="entry name" value="Rossmann-like_a/b/a_fold"/>
</dbReference>
<dbReference type="SUPFAM" id="SSF55298">
    <property type="entry name" value="YjgF-like"/>
    <property type="match status" value="2"/>
</dbReference>
<organism evidence="9 10">
    <name type="scientific">Diplodia seriata</name>
    <dbReference type="NCBI Taxonomy" id="420778"/>
    <lineage>
        <taxon>Eukaryota</taxon>
        <taxon>Fungi</taxon>
        <taxon>Dikarya</taxon>
        <taxon>Ascomycota</taxon>
        <taxon>Pezizomycotina</taxon>
        <taxon>Dothideomycetes</taxon>
        <taxon>Dothideomycetes incertae sedis</taxon>
        <taxon>Botryosphaeriales</taxon>
        <taxon>Botryosphaeriaceae</taxon>
        <taxon>Diplodia</taxon>
    </lineage>
</organism>
<dbReference type="Proteomes" id="UP000190776">
    <property type="component" value="Unassembled WGS sequence"/>
</dbReference>
<dbReference type="Gene3D" id="3.40.50.620">
    <property type="entry name" value="HUPs"/>
    <property type="match status" value="1"/>
</dbReference>
<dbReference type="PANTHER" id="PTHR12196">
    <property type="entry name" value="DOMAIN OF UNKNOWN FUNCTION 71 DUF71 -CONTAINING PROTEIN"/>
    <property type="match status" value="1"/>
</dbReference>
<dbReference type="GO" id="GO:0017178">
    <property type="term" value="F:diphthine-ammonia ligase activity"/>
    <property type="evidence" value="ECO:0007669"/>
    <property type="project" value="UniProtKB-EC"/>
</dbReference>
<dbReference type="InterPro" id="IPR002761">
    <property type="entry name" value="Diphthami_syn_dom"/>
</dbReference>
<dbReference type="Gene3D" id="3.30.1330.40">
    <property type="entry name" value="RutC-like"/>
    <property type="match status" value="2"/>
</dbReference>
<evidence type="ECO:0000256" key="6">
    <source>
        <dbReference type="SAM" id="MobiDB-lite"/>
    </source>
</evidence>
<dbReference type="PANTHER" id="PTHR12196:SF2">
    <property type="entry name" value="DIPHTHINE--AMMONIA LIGASE"/>
    <property type="match status" value="1"/>
</dbReference>
<dbReference type="InterPro" id="IPR030662">
    <property type="entry name" value="DPH6/MJ0570"/>
</dbReference>
<comment type="caution">
    <text evidence="9">The sequence shown here is derived from an EMBL/GenBank/DDBJ whole genome shotgun (WGS) entry which is preliminary data.</text>
</comment>
<comment type="catalytic activity">
    <reaction evidence="5">
        <text>diphthine-[translation elongation factor 2] + NH4(+) + ATP = diphthamide-[translation elongation factor 2] + AMP + diphosphate + H(+)</text>
        <dbReference type="Rhea" id="RHEA:19753"/>
        <dbReference type="Rhea" id="RHEA-COMP:10172"/>
        <dbReference type="Rhea" id="RHEA-COMP:10174"/>
        <dbReference type="ChEBI" id="CHEBI:15378"/>
        <dbReference type="ChEBI" id="CHEBI:16692"/>
        <dbReference type="ChEBI" id="CHEBI:28938"/>
        <dbReference type="ChEBI" id="CHEBI:30616"/>
        <dbReference type="ChEBI" id="CHEBI:33019"/>
        <dbReference type="ChEBI" id="CHEBI:82696"/>
        <dbReference type="ChEBI" id="CHEBI:456215"/>
        <dbReference type="EC" id="6.3.1.14"/>
    </reaction>
</comment>
<evidence type="ECO:0000256" key="4">
    <source>
        <dbReference type="ARBA" id="ARBA00031552"/>
    </source>
</evidence>
<dbReference type="CDD" id="cd01994">
    <property type="entry name" value="AANH_PF0828-like"/>
    <property type="match status" value="1"/>
</dbReference>
<dbReference type="CDD" id="cd06156">
    <property type="entry name" value="eu_AANH_C_2"/>
    <property type="match status" value="1"/>
</dbReference>
<dbReference type="Gene3D" id="3.90.1490.10">
    <property type="entry name" value="putative n-type atp pyrophosphatase, domain 2"/>
    <property type="match status" value="1"/>
</dbReference>
<feature type="domain" description="Diphthamide synthase" evidence="7">
    <location>
        <begin position="119"/>
        <end position="276"/>
    </location>
</feature>
<evidence type="ECO:0000256" key="5">
    <source>
        <dbReference type="ARBA" id="ARBA00048108"/>
    </source>
</evidence>
<evidence type="ECO:0000313" key="9">
    <source>
        <dbReference type="EMBL" id="OMP84124.1"/>
    </source>
</evidence>
<sequence>MSAKLQVIALISGGKDSLFSILHCLKNGHDIVALANLHPAQAVPPTNHGRLSEEGDDINSFMYQTVGHSVIPLYEQALELPLYRQPILGRAVVTDKDYHHQSQSSTPPLDPTDSGGDNAEDETESLLPLLRRIVVAHPEANAVCTGAILSTYQRTRVESICARLGLVPLGYLWQYPALPPYADAALLRDMAAVGQDARIIKVASGGLDDGFLWQNVADATSIERLRRAAARFGGEGAVLGEGGEFETLAVDGPPCVWKGRIEVDVDEKSVIEEGGNALVRFKGAKLVEKGESDDDGLDHLRVPDLFDLEFEDLGRHLSVNGSERAPDSKTIEQSLAATSLSDHSASPIRNLKSYTSLHGSTLIISNLIAPSPTTPTAQLTAITTHLLSLLPLHSATPADISSTTLLLRSMSLFTTLNPIYGVLFSRAANPPARVTVACGSALPEGVDVVLSCTVDLPTTDGLSSSRRGLHVQSRSYWAPANIGPYSQAIAVPVGGAETGVEIVHLAGQIPLVPASMEIVAAANAPWFEHDSDKTGRDSSPAFAVQAVLALQHLWRVGRVMGVKWWACGMAFVSASEGRAEGNRRARVAREAWRGIHEQLRPKVADQDDDDADVVDVWDLKYGNAGRGFGAGAPTAEVDGRRKLPDFDILKRSGEMEKRGDLTPPCIVAQVLELPRAADVEWTSSGLTNCGDVVLSCLEGRKTDLVHETKVAGGATSFYAAGVASGDDVWELEEILESARVPVEGRAYTLYAARPLPQDWLDRTCPLVLPCVRVWGPDGKEVAAAVTVRYCKDALCS</sequence>
<dbReference type="STRING" id="420778.A0A1S8B9P4"/>
<dbReference type="InterPro" id="IPR035959">
    <property type="entry name" value="RutC-like_sf"/>
</dbReference>
<feature type="region of interest" description="Disordered" evidence="6">
    <location>
        <begin position="96"/>
        <end position="122"/>
    </location>
</feature>
<dbReference type="Proteomes" id="UP001430584">
    <property type="component" value="Unassembled WGS sequence"/>
</dbReference>
<evidence type="ECO:0000256" key="2">
    <source>
        <dbReference type="ARBA" id="ARBA00018426"/>
    </source>
</evidence>
<dbReference type="EMBL" id="MSZU01000106">
    <property type="protein sequence ID" value="OMP84124.1"/>
    <property type="molecule type" value="Genomic_DNA"/>
</dbReference>
<dbReference type="EMBL" id="JAJVCZ030000007">
    <property type="protein sequence ID" value="KAL0258359.1"/>
    <property type="molecule type" value="Genomic_DNA"/>
</dbReference>
<gene>
    <name evidence="9" type="ORF">BK809_0001509</name>
    <name evidence="8" type="ORF">SLS55_007535</name>
</gene>
<name>A0A1S8B9P4_9PEZI</name>
<dbReference type="SUPFAM" id="SSF52402">
    <property type="entry name" value="Adenine nucleotide alpha hydrolases-like"/>
    <property type="match status" value="1"/>
</dbReference>
<protein>
    <recommendedName>
        <fullName evidence="2">Diphthine--ammonia ligase</fullName>
        <ecNumber evidence="1">6.3.1.14</ecNumber>
    </recommendedName>
    <alternativeName>
        <fullName evidence="3">Diphthamide synthase</fullName>
    </alternativeName>
    <alternativeName>
        <fullName evidence="4">Diphthamide synthetase</fullName>
    </alternativeName>
</protein>
<dbReference type="Pfam" id="PF01902">
    <property type="entry name" value="Diphthami_syn_2"/>
    <property type="match status" value="1"/>
</dbReference>
<evidence type="ECO:0000313" key="8">
    <source>
        <dbReference type="EMBL" id="KAL0258359.1"/>
    </source>
</evidence>
<evidence type="ECO:0000256" key="1">
    <source>
        <dbReference type="ARBA" id="ARBA00012089"/>
    </source>
</evidence>
<proteinExistence type="predicted"/>
<keyword evidence="11" id="KW-1185">Reference proteome</keyword>
<evidence type="ECO:0000313" key="10">
    <source>
        <dbReference type="Proteomes" id="UP000190776"/>
    </source>
</evidence>
<reference evidence="9 10" key="1">
    <citation type="submission" date="2017-01" db="EMBL/GenBank/DDBJ databases">
        <title>Draft genome sequence of Diplodia seriata F98.1, a fungal species involved in grapevine trunk diseases.</title>
        <authorList>
            <person name="Robert-Siegwald G."/>
            <person name="Vallet J."/>
            <person name="Abou-Mansour E."/>
            <person name="Xu J."/>
            <person name="Rey P."/>
            <person name="Bertsch C."/>
            <person name="Rego C."/>
            <person name="Larignon P."/>
            <person name="Fontaine F."/>
            <person name="Lebrun M.-H."/>
        </authorList>
    </citation>
    <scope>NUCLEOTIDE SEQUENCE [LARGE SCALE GENOMIC DNA]</scope>
    <source>
        <strain evidence="9 10">F98.1</strain>
    </source>
</reference>